<feature type="compositionally biased region" description="Polar residues" evidence="1">
    <location>
        <begin position="491"/>
        <end position="508"/>
    </location>
</feature>
<dbReference type="Gene3D" id="3.90.1200.10">
    <property type="match status" value="1"/>
</dbReference>
<dbReference type="InterPro" id="IPR051678">
    <property type="entry name" value="AGP_Transferase"/>
</dbReference>
<sequence>MNNKNNKSKIFSSSSSSSSSTSSSDDTLDVDTNALQQLASSCLNRNCVCTRRLTNGCYNEIHLLQFDSGPDCIARLSRDLTHPVEKFESEVATMKYIAQNTNIKVPKVYDWDCTVNNPIKTPYILMERLPGQHLYRVWDKLTFEEKKCILSQMVDILLELWTKCQFEEIGCLYMDSVTSTFQIGPIIDLMFYIEGRNSIPSFTGPFRRLQELVYALIQKEKFFFEIHGAQELMEKWKLDHIKATSEVANTIKKLDLLQSKLSKIFDESIDQKPFVLIHGDFDAQNILVEHSVNNEIKIVGIIDWEFSRTGTLWNLCKYPIWIQKSVDIDVIVGNQPESCENQKLRDFFYNEMVTKLGDISGQMLKIKDQDLRIIKLEDMFTYMIHTFTTLQGLLLTFFNRYGLEVDNIHFDDPIIDFFWENITKVQIPSKETIMYLLSKDGLCLDRKKHVPCLYMIASVYYELKSNGYNFSWKQASTIAFHMQESKDKESSNNPTVSDANISLSDSGV</sequence>
<dbReference type="AlphaFoldDB" id="A0A015MYP3"/>
<dbReference type="InterPro" id="IPR011009">
    <property type="entry name" value="Kinase-like_dom_sf"/>
</dbReference>
<dbReference type="Proteomes" id="UP000022910">
    <property type="component" value="Unassembled WGS sequence"/>
</dbReference>
<protein>
    <submittedName>
        <fullName evidence="3">Aim9p</fullName>
    </submittedName>
</protein>
<dbReference type="OMA" id="LAWYRQV"/>
<evidence type="ECO:0000313" key="3">
    <source>
        <dbReference type="EMBL" id="EXX71928.1"/>
    </source>
</evidence>
<feature type="region of interest" description="Disordered" evidence="1">
    <location>
        <begin position="1"/>
        <end position="27"/>
    </location>
</feature>
<evidence type="ECO:0000256" key="1">
    <source>
        <dbReference type="SAM" id="MobiDB-lite"/>
    </source>
</evidence>
<dbReference type="SUPFAM" id="SSF56112">
    <property type="entry name" value="Protein kinase-like (PK-like)"/>
    <property type="match status" value="1"/>
</dbReference>
<name>A0A015MYP3_RHIIW</name>
<proteinExistence type="predicted"/>
<accession>A0A015MYP3</accession>
<organism evidence="3 4">
    <name type="scientific">Rhizophagus irregularis (strain DAOM 197198w)</name>
    <name type="common">Glomus intraradices</name>
    <dbReference type="NCBI Taxonomy" id="1432141"/>
    <lineage>
        <taxon>Eukaryota</taxon>
        <taxon>Fungi</taxon>
        <taxon>Fungi incertae sedis</taxon>
        <taxon>Mucoromycota</taxon>
        <taxon>Glomeromycotina</taxon>
        <taxon>Glomeromycetes</taxon>
        <taxon>Glomerales</taxon>
        <taxon>Glomeraceae</taxon>
        <taxon>Rhizophagus</taxon>
    </lineage>
</organism>
<dbReference type="Pfam" id="PF01636">
    <property type="entry name" value="APH"/>
    <property type="match status" value="1"/>
</dbReference>
<dbReference type="InterPro" id="IPR002575">
    <property type="entry name" value="Aminoglycoside_PTrfase"/>
</dbReference>
<dbReference type="STRING" id="1432141.A0A015MYP3"/>
<reference evidence="3 4" key="1">
    <citation type="submission" date="2014-02" db="EMBL/GenBank/DDBJ databases">
        <title>Single nucleus genome sequencing reveals high similarity among nuclei of an endomycorrhizal fungus.</title>
        <authorList>
            <person name="Lin K."/>
            <person name="Geurts R."/>
            <person name="Zhang Z."/>
            <person name="Limpens E."/>
            <person name="Saunders D.G."/>
            <person name="Mu D."/>
            <person name="Pang E."/>
            <person name="Cao H."/>
            <person name="Cha H."/>
            <person name="Lin T."/>
            <person name="Zhou Q."/>
            <person name="Shang Y."/>
            <person name="Li Y."/>
            <person name="Ivanov S."/>
            <person name="Sharma T."/>
            <person name="Velzen R.V."/>
            <person name="Ruijter N.D."/>
            <person name="Aanen D.K."/>
            <person name="Win J."/>
            <person name="Kamoun S."/>
            <person name="Bisseling T."/>
            <person name="Huang S."/>
        </authorList>
    </citation>
    <scope>NUCLEOTIDE SEQUENCE [LARGE SCALE GENOMIC DNA]</scope>
    <source>
        <strain evidence="4">DAOM197198w</strain>
    </source>
</reference>
<evidence type="ECO:0000313" key="4">
    <source>
        <dbReference type="Proteomes" id="UP000022910"/>
    </source>
</evidence>
<dbReference type="PANTHER" id="PTHR21310">
    <property type="entry name" value="AMINOGLYCOSIDE PHOSPHOTRANSFERASE-RELATED-RELATED"/>
    <property type="match status" value="1"/>
</dbReference>
<evidence type="ECO:0000259" key="2">
    <source>
        <dbReference type="Pfam" id="PF01636"/>
    </source>
</evidence>
<gene>
    <name evidence="3" type="ORF">RirG_074090</name>
</gene>
<dbReference type="EMBL" id="JEMT01015846">
    <property type="protein sequence ID" value="EXX71928.1"/>
    <property type="molecule type" value="Genomic_DNA"/>
</dbReference>
<feature type="compositionally biased region" description="Polar residues" evidence="1">
    <location>
        <begin position="1"/>
        <end position="11"/>
    </location>
</feature>
<feature type="region of interest" description="Disordered" evidence="1">
    <location>
        <begin position="484"/>
        <end position="508"/>
    </location>
</feature>
<dbReference type="PANTHER" id="PTHR21310:SF13">
    <property type="entry name" value="AMINOGLYCOSIDE PHOSPHOTRANSFERASE DOMAIN-CONTAINING PROTEIN"/>
    <property type="match status" value="1"/>
</dbReference>
<dbReference type="HOGENOM" id="CLU_043697_1_0_1"/>
<dbReference type="OrthoDB" id="10003767at2759"/>
<keyword evidence="4" id="KW-1185">Reference proteome</keyword>
<feature type="compositionally biased region" description="Low complexity" evidence="1">
    <location>
        <begin position="12"/>
        <end position="25"/>
    </location>
</feature>
<comment type="caution">
    <text evidence="3">The sequence shown here is derived from an EMBL/GenBank/DDBJ whole genome shotgun (WGS) entry which is preliminary data.</text>
</comment>
<feature type="domain" description="Aminoglycoside phosphotransferase" evidence="2">
    <location>
        <begin position="56"/>
        <end position="312"/>
    </location>
</feature>